<dbReference type="Proteomes" id="UP001064933">
    <property type="component" value="Chromosome"/>
</dbReference>
<protein>
    <submittedName>
        <fullName evidence="1">Abi family protein</fullName>
    </submittedName>
</protein>
<evidence type="ECO:0000313" key="1">
    <source>
        <dbReference type="EMBL" id="UXH81041.1"/>
    </source>
</evidence>
<dbReference type="InterPro" id="IPR011664">
    <property type="entry name" value="Abi_system_AbiD/AbiF-like"/>
</dbReference>
<accession>A0ABY6B793</accession>
<gene>
    <name evidence="1" type="ORF">N4261_00565</name>
</gene>
<proteinExistence type="predicted"/>
<reference evidence="1" key="1">
    <citation type="submission" date="2022-10" db="EMBL/GenBank/DDBJ databases">
        <title>Characterization and whole genome sequencing of a new Roseateles species, isolated from fresh water.</title>
        <authorList>
            <person name="Guliayeva D.Y."/>
            <person name="Akhremchuk A.E."/>
            <person name="Sikolenko M.A."/>
            <person name="Valentovich L.N."/>
            <person name="Sidarenka A.V."/>
        </authorList>
    </citation>
    <scope>NUCLEOTIDE SEQUENCE</scope>
    <source>
        <strain evidence="1">BIM B-1768</strain>
    </source>
</reference>
<evidence type="ECO:0000313" key="2">
    <source>
        <dbReference type="Proteomes" id="UP001064933"/>
    </source>
</evidence>
<name>A0ABY6B793_9BURK</name>
<dbReference type="EMBL" id="CP104562">
    <property type="protein sequence ID" value="UXH81041.1"/>
    <property type="molecule type" value="Genomic_DNA"/>
</dbReference>
<sequence>MAITGPFRSYDKPAFSTPDLIAKLQGQGLGISDPGYAGGILDRISYFRFRGYLHPYLDLSHAARLRQGRKTFKAGATFERALEMYRFDEGLRRLIFGLLPEVEVALRSVLDATLCQIAGHGFWHLQPEWFKTNQHPKRLLHSLSASFCESGEAYAKHYQATYFNEHAGPYKHLPPFWVLCELTTLGQLKEIFESLWEGAPPFPPAKLPKSTVLDKMAQRRFGADHYRDLVRWVHVLRDIRNVCAHHGRLWNRNVIAPPGLAKKVSTPFPVLHTGSNIPKMNTVYAALIALRVMSRRLGITDGIKSGLLALLSSFPEANQPSQKHAMGMPTDWDRDTVWG</sequence>
<dbReference type="Pfam" id="PF07751">
    <property type="entry name" value="Abi_2"/>
    <property type="match status" value="1"/>
</dbReference>
<dbReference type="RefSeq" id="WP_261760860.1">
    <property type="nucleotide sequence ID" value="NZ_CP104562.2"/>
</dbReference>
<organism evidence="1 2">
    <name type="scientific">Roseateles amylovorans</name>
    <dbReference type="NCBI Taxonomy" id="2978473"/>
    <lineage>
        <taxon>Bacteria</taxon>
        <taxon>Pseudomonadati</taxon>
        <taxon>Pseudomonadota</taxon>
        <taxon>Betaproteobacteria</taxon>
        <taxon>Burkholderiales</taxon>
        <taxon>Sphaerotilaceae</taxon>
        <taxon>Roseateles</taxon>
    </lineage>
</organism>
<keyword evidence="2" id="KW-1185">Reference proteome</keyword>